<dbReference type="Pfam" id="PF00745">
    <property type="entry name" value="GlutR_dimer"/>
    <property type="match status" value="1"/>
</dbReference>
<evidence type="ECO:0000256" key="14">
    <source>
        <dbReference type="RuleBase" id="RU000584"/>
    </source>
</evidence>
<dbReference type="InterPro" id="IPR036453">
    <property type="entry name" value="GluRdtase_dimer_dom_sf"/>
</dbReference>
<dbReference type="InterPro" id="IPR006151">
    <property type="entry name" value="Shikm_DH/Glu-tRNA_Rdtase"/>
</dbReference>
<dbReference type="RefSeq" id="WP_129968206.1">
    <property type="nucleotide sequence ID" value="NZ_JACCEW010000001.1"/>
</dbReference>
<sequence>MSVDVLTFGLNHTSAPVAVRERVSFPGDLLKPALDALRATFGTSVKEAAILSTCNRTEIYCAAEPQVQAHLPAWLADFNSVETGSLQPHLYQYQQNEAVRHAFRVASGLDSMVLGEPQILGQMKDAVRAAEQAGALGTLLHQLFQRTFSVAKEVRSQTAIGTQSVSMAAAAVRLAERVLGDLSQANILFIGAGEMIELCATHFAAVQPRSMVVANRTLERADILATRFSAQSMKLSDIPDKLADFDIIVSCTASTLPILGLGMVERVTRARRHKPMVMVDLAVPRDIETEVGRLADVYLYSVDDLGRMVQTGTDARRAAVVQAEAIIETRVQNFMHWLQNREVVPAIIDIQQAAEQVRENELERARRALARGESPDAVLEQLAHGLTQKYMHGPLAALNRSESTERQQLLALLPRLLPRVDRRR</sequence>
<dbReference type="SUPFAM" id="SSF69742">
    <property type="entry name" value="Glutamyl tRNA-reductase catalytic, N-terminal domain"/>
    <property type="match status" value="1"/>
</dbReference>
<comment type="miscellaneous">
    <text evidence="9">During catalysis, the active site Cys acts as a nucleophile attacking the alpha-carbonyl group of tRNA-bound glutamate with the formation of a thioester intermediate between enzyme and glutamate, and the concomitant release of tRNA(Glu). The thioester intermediate is finally reduced by direct hydride transfer from NADPH, to form the product GSA.</text>
</comment>
<dbReference type="Pfam" id="PF01488">
    <property type="entry name" value="Shikimate_DH"/>
    <property type="match status" value="1"/>
</dbReference>
<dbReference type="EC" id="1.2.1.70" evidence="3 9"/>
<comment type="function">
    <text evidence="9">Catalyzes the NADPH-dependent reduction of glutamyl-tRNA(Glu) to glutamate 1-semialdehyde (GSA).</text>
</comment>
<evidence type="ECO:0000256" key="6">
    <source>
        <dbReference type="ARBA" id="ARBA00023244"/>
    </source>
</evidence>
<evidence type="ECO:0000256" key="5">
    <source>
        <dbReference type="ARBA" id="ARBA00023002"/>
    </source>
</evidence>
<evidence type="ECO:0000259" key="15">
    <source>
        <dbReference type="Pfam" id="PF00745"/>
    </source>
</evidence>
<feature type="active site" description="Nucleophile" evidence="9 10">
    <location>
        <position position="54"/>
    </location>
</feature>
<name>A0A853FCN9_9BURK</name>
<accession>A0A853FCN9</accession>
<dbReference type="SUPFAM" id="SSF69075">
    <property type="entry name" value="Glutamyl tRNA-reductase dimerization domain"/>
    <property type="match status" value="1"/>
</dbReference>
<evidence type="ECO:0000313" key="18">
    <source>
        <dbReference type="EMBL" id="NYT36311.1"/>
    </source>
</evidence>
<dbReference type="InterPro" id="IPR015896">
    <property type="entry name" value="4pyrrol_synth_GluRdtase_dimer"/>
</dbReference>
<dbReference type="InterPro" id="IPR000343">
    <property type="entry name" value="4pyrrol_synth_GluRdtase"/>
</dbReference>
<dbReference type="GO" id="GO:0008883">
    <property type="term" value="F:glutamyl-tRNA reductase activity"/>
    <property type="evidence" value="ECO:0007669"/>
    <property type="project" value="UniProtKB-UniRule"/>
</dbReference>
<dbReference type="InterPro" id="IPR015895">
    <property type="entry name" value="4pyrrol_synth_GluRdtase_N"/>
</dbReference>
<dbReference type="Gene3D" id="3.40.50.720">
    <property type="entry name" value="NAD(P)-binding Rossmann-like Domain"/>
    <property type="match status" value="1"/>
</dbReference>
<dbReference type="UniPathway" id="UPA00251">
    <property type="reaction ID" value="UER00316"/>
</dbReference>
<dbReference type="NCBIfam" id="TIGR01035">
    <property type="entry name" value="hemA"/>
    <property type="match status" value="1"/>
</dbReference>
<dbReference type="FunFam" id="3.40.50.720:FF:000031">
    <property type="entry name" value="Glutamyl-tRNA reductase"/>
    <property type="match status" value="1"/>
</dbReference>
<dbReference type="PANTHER" id="PTHR43013:SF1">
    <property type="entry name" value="GLUTAMYL-TRNA REDUCTASE"/>
    <property type="match status" value="1"/>
</dbReference>
<evidence type="ECO:0000256" key="10">
    <source>
        <dbReference type="PIRSR" id="PIRSR000445-1"/>
    </source>
</evidence>
<dbReference type="CDD" id="cd05213">
    <property type="entry name" value="NAD_bind_Glutamyl_tRNA_reduct"/>
    <property type="match status" value="1"/>
</dbReference>
<evidence type="ECO:0000313" key="19">
    <source>
        <dbReference type="Proteomes" id="UP000580517"/>
    </source>
</evidence>
<feature type="site" description="Important for activity" evidence="9 13">
    <location>
        <position position="101"/>
    </location>
</feature>
<gene>
    <name evidence="9" type="primary">hemA</name>
    <name evidence="18" type="ORF">H0A68_05455</name>
</gene>
<evidence type="ECO:0000256" key="3">
    <source>
        <dbReference type="ARBA" id="ARBA00012970"/>
    </source>
</evidence>
<feature type="domain" description="Quinate/shikimate 5-dehydrogenase/glutamyl-tRNA reductase" evidence="16">
    <location>
        <begin position="174"/>
        <end position="307"/>
    </location>
</feature>
<evidence type="ECO:0000256" key="1">
    <source>
        <dbReference type="ARBA" id="ARBA00005059"/>
    </source>
</evidence>
<dbReference type="EMBL" id="JACCEW010000001">
    <property type="protein sequence ID" value="NYT36311.1"/>
    <property type="molecule type" value="Genomic_DNA"/>
</dbReference>
<keyword evidence="6 9" id="KW-0627">Porphyrin biosynthesis</keyword>
<comment type="caution">
    <text evidence="18">The sequence shown here is derived from an EMBL/GenBank/DDBJ whole genome shotgun (WGS) entry which is preliminary data.</text>
</comment>
<organism evidence="18 19">
    <name type="scientific">Allopusillimonas soli</name>
    <dbReference type="NCBI Taxonomy" id="659016"/>
    <lineage>
        <taxon>Bacteria</taxon>
        <taxon>Pseudomonadati</taxon>
        <taxon>Pseudomonadota</taxon>
        <taxon>Betaproteobacteria</taxon>
        <taxon>Burkholderiales</taxon>
        <taxon>Alcaligenaceae</taxon>
        <taxon>Allopusillimonas</taxon>
    </lineage>
</organism>
<feature type="binding site" evidence="9 11">
    <location>
        <begin position="53"/>
        <end position="56"/>
    </location>
    <ligand>
        <name>substrate</name>
    </ligand>
</feature>
<evidence type="ECO:0000256" key="11">
    <source>
        <dbReference type="PIRSR" id="PIRSR000445-2"/>
    </source>
</evidence>
<evidence type="ECO:0000256" key="2">
    <source>
        <dbReference type="ARBA" id="ARBA00005916"/>
    </source>
</evidence>
<evidence type="ECO:0000256" key="4">
    <source>
        <dbReference type="ARBA" id="ARBA00022857"/>
    </source>
</evidence>
<dbReference type="GO" id="GO:0019353">
    <property type="term" value="P:protoporphyrinogen IX biosynthetic process from glutamate"/>
    <property type="evidence" value="ECO:0007669"/>
    <property type="project" value="TreeGrafter"/>
</dbReference>
<evidence type="ECO:0000259" key="17">
    <source>
        <dbReference type="Pfam" id="PF05201"/>
    </source>
</evidence>
<keyword evidence="19" id="KW-1185">Reference proteome</keyword>
<dbReference type="HAMAP" id="MF_00087">
    <property type="entry name" value="Glu_tRNA_reductase"/>
    <property type="match status" value="1"/>
</dbReference>
<dbReference type="Gene3D" id="3.30.460.30">
    <property type="entry name" value="Glutamyl-tRNA reductase, N-terminal domain"/>
    <property type="match status" value="1"/>
</dbReference>
<feature type="domain" description="Glutamyl-tRNA reductase N-terminal" evidence="17">
    <location>
        <begin position="9"/>
        <end position="158"/>
    </location>
</feature>
<comment type="subunit">
    <text evidence="9">Homodimer.</text>
</comment>
<feature type="binding site" evidence="9 11">
    <location>
        <position position="111"/>
    </location>
    <ligand>
        <name>substrate</name>
    </ligand>
</feature>
<dbReference type="FunFam" id="3.30.460.30:FF:000001">
    <property type="entry name" value="Glutamyl-tRNA reductase"/>
    <property type="match status" value="1"/>
</dbReference>
<dbReference type="Proteomes" id="UP000580517">
    <property type="component" value="Unassembled WGS sequence"/>
</dbReference>
<feature type="domain" description="Tetrapyrrole biosynthesis glutamyl-tRNA reductase dimerisation" evidence="15">
    <location>
        <begin position="322"/>
        <end position="416"/>
    </location>
</feature>
<dbReference type="AlphaFoldDB" id="A0A853FCN9"/>
<dbReference type="PIRSF" id="PIRSF000445">
    <property type="entry name" value="4pyrrol_synth_GluRdtase"/>
    <property type="match status" value="1"/>
</dbReference>
<comment type="pathway">
    <text evidence="1 9 14">Porphyrin-containing compound metabolism; protoporphyrin-IX biosynthesis; 5-aminolevulinate from L-glutamyl-tRNA(Glu): step 1/2.</text>
</comment>
<dbReference type="InterPro" id="IPR036291">
    <property type="entry name" value="NAD(P)-bd_dom_sf"/>
</dbReference>
<comment type="similarity">
    <text evidence="2 9 14">Belongs to the glutamyl-tRNA reductase family.</text>
</comment>
<comment type="domain">
    <text evidence="9">Possesses an unusual extended V-shaped dimeric structure with each monomer consisting of three distinct domains arranged along a curved 'spinal' alpha-helix. The N-terminal catalytic domain specifically recognizes the glutamate moiety of the substrate. The second domain is the NADPH-binding domain, and the third C-terminal domain is responsible for dimerization.</text>
</comment>
<dbReference type="PANTHER" id="PTHR43013">
    <property type="entry name" value="GLUTAMYL-TRNA REDUCTASE"/>
    <property type="match status" value="1"/>
</dbReference>
<dbReference type="OrthoDB" id="110209at2"/>
<evidence type="ECO:0000256" key="8">
    <source>
        <dbReference type="ARBA" id="ARBA00068659"/>
    </source>
</evidence>
<dbReference type="InterPro" id="IPR036343">
    <property type="entry name" value="GluRdtase_N_sf"/>
</dbReference>
<dbReference type="SUPFAM" id="SSF51735">
    <property type="entry name" value="NAD(P)-binding Rossmann-fold domains"/>
    <property type="match status" value="1"/>
</dbReference>
<dbReference type="InterPro" id="IPR018214">
    <property type="entry name" value="GluRdtase_CS"/>
</dbReference>
<keyword evidence="4 9" id="KW-0521">NADP</keyword>
<proteinExistence type="inferred from homology"/>
<feature type="binding site" evidence="9 12">
    <location>
        <begin position="191"/>
        <end position="196"/>
    </location>
    <ligand>
        <name>NADP(+)</name>
        <dbReference type="ChEBI" id="CHEBI:58349"/>
    </ligand>
</feature>
<dbReference type="PROSITE" id="PS00747">
    <property type="entry name" value="GLUTR"/>
    <property type="match status" value="1"/>
</dbReference>
<feature type="binding site" evidence="9 11">
    <location>
        <position position="122"/>
    </location>
    <ligand>
        <name>substrate</name>
    </ligand>
</feature>
<protein>
    <recommendedName>
        <fullName evidence="8 9">Glutamyl-tRNA reductase</fullName>
        <shortName evidence="9">GluTR</shortName>
        <ecNumber evidence="3 9">1.2.1.70</ecNumber>
    </recommendedName>
</protein>
<dbReference type="GO" id="GO:0050661">
    <property type="term" value="F:NADP binding"/>
    <property type="evidence" value="ECO:0007669"/>
    <property type="project" value="InterPro"/>
</dbReference>
<evidence type="ECO:0000256" key="13">
    <source>
        <dbReference type="PIRSR" id="PIRSR000445-4"/>
    </source>
</evidence>
<feature type="binding site" evidence="9 11">
    <location>
        <begin position="116"/>
        <end position="118"/>
    </location>
    <ligand>
        <name>substrate</name>
    </ligand>
</feature>
<evidence type="ECO:0000256" key="7">
    <source>
        <dbReference type="ARBA" id="ARBA00047464"/>
    </source>
</evidence>
<evidence type="ECO:0000256" key="12">
    <source>
        <dbReference type="PIRSR" id="PIRSR000445-3"/>
    </source>
</evidence>
<dbReference type="Pfam" id="PF05201">
    <property type="entry name" value="GlutR_N"/>
    <property type="match status" value="1"/>
</dbReference>
<keyword evidence="5 9" id="KW-0560">Oxidoreductase</keyword>
<comment type="catalytic activity">
    <reaction evidence="7 9 14">
        <text>(S)-4-amino-5-oxopentanoate + tRNA(Glu) + NADP(+) = L-glutamyl-tRNA(Glu) + NADPH + H(+)</text>
        <dbReference type="Rhea" id="RHEA:12344"/>
        <dbReference type="Rhea" id="RHEA-COMP:9663"/>
        <dbReference type="Rhea" id="RHEA-COMP:9680"/>
        <dbReference type="ChEBI" id="CHEBI:15378"/>
        <dbReference type="ChEBI" id="CHEBI:57501"/>
        <dbReference type="ChEBI" id="CHEBI:57783"/>
        <dbReference type="ChEBI" id="CHEBI:58349"/>
        <dbReference type="ChEBI" id="CHEBI:78442"/>
        <dbReference type="ChEBI" id="CHEBI:78520"/>
        <dbReference type="EC" id="1.2.1.70"/>
    </reaction>
</comment>
<evidence type="ECO:0000259" key="16">
    <source>
        <dbReference type="Pfam" id="PF01488"/>
    </source>
</evidence>
<reference evidence="18 19" key="1">
    <citation type="submission" date="2020-07" db="EMBL/GenBank/DDBJ databases">
        <title>Taxonomic revisions and descriptions of new bacterial species based on genomic comparisons in the high-G+C-content subgroup of the family Alcaligenaceae.</title>
        <authorList>
            <person name="Szabo A."/>
            <person name="Felfoldi T."/>
        </authorList>
    </citation>
    <scope>NUCLEOTIDE SEQUENCE [LARGE SCALE GENOMIC DNA]</scope>
    <source>
        <strain evidence="18 19">DSM 25264</strain>
    </source>
</reference>
<evidence type="ECO:0000256" key="9">
    <source>
        <dbReference type="HAMAP-Rule" id="MF_00087"/>
    </source>
</evidence>